<organism evidence="1 2">
    <name type="scientific">Lysinibacillus sphaericus (strain C3-41)</name>
    <dbReference type="NCBI Taxonomy" id="444177"/>
    <lineage>
        <taxon>Bacteria</taxon>
        <taxon>Bacillati</taxon>
        <taxon>Bacillota</taxon>
        <taxon>Bacilli</taxon>
        <taxon>Bacillales</taxon>
        <taxon>Bacillaceae</taxon>
        <taxon>Lysinibacillus</taxon>
    </lineage>
</organism>
<dbReference type="Proteomes" id="UP000002164">
    <property type="component" value="Chromosome"/>
</dbReference>
<dbReference type="Pfam" id="PF00300">
    <property type="entry name" value="His_Phos_1"/>
    <property type="match status" value="1"/>
</dbReference>
<dbReference type="HOGENOM" id="CLU_076038_0_1_9"/>
<proteinExistence type="predicted"/>
<dbReference type="InterPro" id="IPR029033">
    <property type="entry name" value="His_PPase_superfam"/>
</dbReference>
<dbReference type="EnsemblBacteria" id="ACA39625">
    <property type="protein sequence ID" value="ACA39625"/>
    <property type="gene ID" value="Bsph_2048"/>
</dbReference>
<accession>B1HU70</accession>
<dbReference type="SUPFAM" id="SSF53254">
    <property type="entry name" value="Phosphoglycerate mutase-like"/>
    <property type="match status" value="1"/>
</dbReference>
<dbReference type="EMBL" id="CP000817">
    <property type="protein sequence ID" value="ACA39625.1"/>
    <property type="molecule type" value="Genomic_DNA"/>
</dbReference>
<dbReference type="CDD" id="cd07067">
    <property type="entry name" value="HP_PGM_like"/>
    <property type="match status" value="1"/>
</dbReference>
<dbReference type="Gene3D" id="3.40.50.1240">
    <property type="entry name" value="Phosphoglycerate mutase-like"/>
    <property type="match status" value="1"/>
</dbReference>
<protein>
    <submittedName>
        <fullName evidence="1">Fructose-2,6-bisphosphatase</fullName>
    </submittedName>
</protein>
<dbReference type="InterPro" id="IPR013078">
    <property type="entry name" value="His_Pase_superF_clade-1"/>
</dbReference>
<evidence type="ECO:0000313" key="2">
    <source>
        <dbReference type="Proteomes" id="UP000002164"/>
    </source>
</evidence>
<dbReference type="AlphaFoldDB" id="B1HU70"/>
<gene>
    <name evidence="1" type="ordered locus">Bsph_2048</name>
</gene>
<reference evidence="1 2" key="1">
    <citation type="journal article" date="2008" name="J. Bacteriol.">
        <title>Complete genome sequence of the mosquitocidal bacterium Bacillus sphaericus C3-41 and comparison with those of closely related Bacillus species.</title>
        <authorList>
            <person name="Hu X."/>
            <person name="Fan W."/>
            <person name="Han B."/>
            <person name="Liu H."/>
            <person name="Zheng D."/>
            <person name="Li Q."/>
            <person name="Dong W."/>
            <person name="Yan J."/>
            <person name="Gao M."/>
            <person name="Berry C."/>
            <person name="Yuan Z."/>
        </authorList>
    </citation>
    <scope>NUCLEOTIDE SEQUENCE [LARGE SCALE GENOMIC DNA]</scope>
    <source>
        <strain evidence="1 2">C3-41</strain>
    </source>
</reference>
<name>B1HU70_LYSSC</name>
<dbReference type="KEGG" id="lsp:Bsph_2048"/>
<evidence type="ECO:0000313" key="1">
    <source>
        <dbReference type="EMBL" id="ACA39625.1"/>
    </source>
</evidence>
<sequence>MKGMKELEKDLLQLLKEGGLILYARHGTATVGVDQANALFQSCQYQRNLSEQGRHEAVYYGQMLRYWQIPILAPITASPFCRTIETAQLAFPNVQVQIDPFLFEIFMLGGNLSTVQQNTILMAFQSMMEMQPPKGINRVMIGHSFPKDMGLGDISSMGTVIVKPKGLGHGYEILGKLTLEDLAKLDTI</sequence>